<comment type="caution">
    <text evidence="2">The sequence shown here is derived from an EMBL/GenBank/DDBJ whole genome shotgun (WGS) entry which is preliminary data.</text>
</comment>
<dbReference type="EMBL" id="JACOFX010000043">
    <property type="protein sequence ID" value="MBC3911595.1"/>
    <property type="molecule type" value="Genomic_DNA"/>
</dbReference>
<name>A0ABR6ZIR7_9BURK</name>
<keyword evidence="3" id="KW-1185">Reference proteome</keyword>
<dbReference type="Proteomes" id="UP000646911">
    <property type="component" value="Unassembled WGS sequence"/>
</dbReference>
<sequence length="277" mass="30452">MSTKKFKSKFFRVALEGATTDGRKIERSWIQQMAKNFDPQKYGARIWMEHIRGTLADSPFRAYGDVTAVKAEEVTIDGDKKLALFAQIEPTDDLIAMTKAKQKIYTSIEINDKFADTGEAYLVGLGVTDSPASLGTEVLSFAANNPNANPFAGRKTNPAHLFSAAVEANLEFEEIDTEATGLAAKVKDLLKVFNSKKGGDNARFDDLGQAIETVVEHTADQEQRFSESNKRITELEKNLKTVTDNFNSLKTQLDKEPGNQTTRPTATGGNGTEQTDC</sequence>
<dbReference type="RefSeq" id="WP_186957297.1">
    <property type="nucleotide sequence ID" value="NZ_JACOFX010000043.1"/>
</dbReference>
<feature type="region of interest" description="Disordered" evidence="1">
    <location>
        <begin position="249"/>
        <end position="277"/>
    </location>
</feature>
<dbReference type="InterPro" id="IPR009228">
    <property type="entry name" value="Capsid_scaffold_GpO"/>
</dbReference>
<organism evidence="2 3">
    <name type="scientific">Undibacterium umbellatum</name>
    <dbReference type="NCBI Taxonomy" id="2762300"/>
    <lineage>
        <taxon>Bacteria</taxon>
        <taxon>Pseudomonadati</taxon>
        <taxon>Pseudomonadota</taxon>
        <taxon>Betaproteobacteria</taxon>
        <taxon>Burkholderiales</taxon>
        <taxon>Oxalobacteraceae</taxon>
        <taxon>Undibacterium</taxon>
    </lineage>
</organism>
<proteinExistence type="predicted"/>
<gene>
    <name evidence="2" type="ORF">H8L47_28935</name>
</gene>
<dbReference type="Pfam" id="PF05929">
    <property type="entry name" value="Phage_GPO"/>
    <property type="match status" value="1"/>
</dbReference>
<evidence type="ECO:0000256" key="1">
    <source>
        <dbReference type="SAM" id="MobiDB-lite"/>
    </source>
</evidence>
<feature type="compositionally biased region" description="Polar residues" evidence="1">
    <location>
        <begin position="258"/>
        <end position="277"/>
    </location>
</feature>
<evidence type="ECO:0000313" key="2">
    <source>
        <dbReference type="EMBL" id="MBC3911595.1"/>
    </source>
</evidence>
<evidence type="ECO:0000313" key="3">
    <source>
        <dbReference type="Proteomes" id="UP000646911"/>
    </source>
</evidence>
<accession>A0ABR6ZIR7</accession>
<reference evidence="2 3" key="1">
    <citation type="submission" date="2020-08" db="EMBL/GenBank/DDBJ databases">
        <title>Novel species isolated from subtropical streams in China.</title>
        <authorList>
            <person name="Lu H."/>
        </authorList>
    </citation>
    <scope>NUCLEOTIDE SEQUENCE [LARGE SCALE GENOMIC DNA]</scope>
    <source>
        <strain evidence="2 3">NL8W</strain>
    </source>
</reference>
<protein>
    <submittedName>
        <fullName evidence="2">GPO family capsid scaffolding protein</fullName>
    </submittedName>
</protein>